<dbReference type="InterPro" id="IPR001647">
    <property type="entry name" value="HTH_TetR"/>
</dbReference>
<dbReference type="InterPro" id="IPR041490">
    <property type="entry name" value="KstR2_TetR_C"/>
</dbReference>
<dbReference type="SUPFAM" id="SSF48498">
    <property type="entry name" value="Tetracyclin repressor-like, C-terminal domain"/>
    <property type="match status" value="1"/>
</dbReference>
<comment type="caution">
    <text evidence="7">The sequence shown here is derived from an EMBL/GenBank/DDBJ whole genome shotgun (WGS) entry which is preliminary data.</text>
</comment>
<dbReference type="InterPro" id="IPR006683">
    <property type="entry name" value="Thioestr_dom"/>
</dbReference>
<keyword evidence="4" id="KW-0804">Transcription</keyword>
<feature type="domain" description="HTH tetR-type" evidence="6">
    <location>
        <begin position="155"/>
        <end position="215"/>
    </location>
</feature>
<sequence length="345" mass="36128">MLGEPLPPSSGLHGLPGFVVTSVARDRVTGEMEIAAPHLNAAGVAHEGALMSFAGALGAQGAAASLPAGCTATTIESRTSFLRGCGPGIVRGECVPLHIGSTTMIWQTILADADGNRIAIVTLTQLVAQGASGEPVADAAGPAETGAEPRTAIAEERRAAILKAGAKVMGARGFASATMKEIAAAAGMHVPTMYQYVRSKDELLFLICVECFQSLNVVLDAATEGEETAGARLQAAIAALVRSSEQHRSALRLITRETAVLQPPVRNRVHAEWNRFLARFSTIIDDGVKAGEFVPIDPAMAAHLIESLCEAWAIRRVALRRHGLPNVEAGIIQLVLSGIRRKEAA</sequence>
<evidence type="ECO:0000256" key="2">
    <source>
        <dbReference type="ARBA" id="ARBA00023015"/>
    </source>
</evidence>
<dbReference type="PANTHER" id="PTHR30055">
    <property type="entry name" value="HTH-TYPE TRANSCRIPTIONAL REGULATOR RUTR"/>
    <property type="match status" value="1"/>
</dbReference>
<dbReference type="RefSeq" id="WP_147852074.1">
    <property type="nucleotide sequence ID" value="NZ_VDUZ01000070.1"/>
</dbReference>
<dbReference type="Gene3D" id="1.10.357.10">
    <property type="entry name" value="Tetracycline Repressor, domain 2"/>
    <property type="match status" value="1"/>
</dbReference>
<gene>
    <name evidence="7" type="ORF">FHP25_37170</name>
</gene>
<proteinExistence type="predicted"/>
<evidence type="ECO:0000256" key="1">
    <source>
        <dbReference type="ARBA" id="ARBA00022801"/>
    </source>
</evidence>
<dbReference type="Pfam" id="PF03061">
    <property type="entry name" value="4HBT"/>
    <property type="match status" value="1"/>
</dbReference>
<dbReference type="Gene3D" id="3.10.129.10">
    <property type="entry name" value="Hotdog Thioesterase"/>
    <property type="match status" value="1"/>
</dbReference>
<keyword evidence="8" id="KW-1185">Reference proteome</keyword>
<keyword evidence="2" id="KW-0805">Transcription regulation</keyword>
<dbReference type="EMBL" id="VDUZ01000070">
    <property type="protein sequence ID" value="TXL69865.1"/>
    <property type="molecule type" value="Genomic_DNA"/>
</dbReference>
<keyword evidence="3 5" id="KW-0238">DNA-binding</keyword>
<evidence type="ECO:0000256" key="4">
    <source>
        <dbReference type="ARBA" id="ARBA00023163"/>
    </source>
</evidence>
<organism evidence="7 8">
    <name type="scientific">Vineibacter terrae</name>
    <dbReference type="NCBI Taxonomy" id="2586908"/>
    <lineage>
        <taxon>Bacteria</taxon>
        <taxon>Pseudomonadati</taxon>
        <taxon>Pseudomonadota</taxon>
        <taxon>Alphaproteobacteria</taxon>
        <taxon>Hyphomicrobiales</taxon>
        <taxon>Vineibacter</taxon>
    </lineage>
</organism>
<dbReference type="SUPFAM" id="SSF46689">
    <property type="entry name" value="Homeodomain-like"/>
    <property type="match status" value="1"/>
</dbReference>
<feature type="DNA-binding region" description="H-T-H motif" evidence="5">
    <location>
        <begin position="178"/>
        <end position="197"/>
    </location>
</feature>
<dbReference type="Pfam" id="PF17932">
    <property type="entry name" value="TetR_C_24"/>
    <property type="match status" value="1"/>
</dbReference>
<keyword evidence="1" id="KW-0378">Hydrolase</keyword>
<dbReference type="GO" id="GO:0016289">
    <property type="term" value="F:acyl-CoA hydrolase activity"/>
    <property type="evidence" value="ECO:0007669"/>
    <property type="project" value="UniProtKB-ARBA"/>
</dbReference>
<evidence type="ECO:0000256" key="3">
    <source>
        <dbReference type="ARBA" id="ARBA00023125"/>
    </source>
</evidence>
<dbReference type="OrthoDB" id="9813282at2"/>
<dbReference type="NCBIfam" id="TIGR00369">
    <property type="entry name" value="unchar_dom_1"/>
    <property type="match status" value="1"/>
</dbReference>
<dbReference type="Pfam" id="PF00440">
    <property type="entry name" value="TetR_N"/>
    <property type="match status" value="1"/>
</dbReference>
<dbReference type="GO" id="GO:0000976">
    <property type="term" value="F:transcription cis-regulatory region binding"/>
    <property type="evidence" value="ECO:0007669"/>
    <property type="project" value="TreeGrafter"/>
</dbReference>
<evidence type="ECO:0000313" key="7">
    <source>
        <dbReference type="EMBL" id="TXL69865.1"/>
    </source>
</evidence>
<dbReference type="InterPro" id="IPR009057">
    <property type="entry name" value="Homeodomain-like_sf"/>
</dbReference>
<name>A0A5C8P7Y9_9HYPH</name>
<protein>
    <submittedName>
        <fullName evidence="7">Hotdog fold thioesterase</fullName>
    </submittedName>
</protein>
<dbReference type="CDD" id="cd03443">
    <property type="entry name" value="PaaI_thioesterase"/>
    <property type="match status" value="1"/>
</dbReference>
<dbReference type="AlphaFoldDB" id="A0A5C8P7Y9"/>
<dbReference type="InterPro" id="IPR029069">
    <property type="entry name" value="HotDog_dom_sf"/>
</dbReference>
<evidence type="ECO:0000313" key="8">
    <source>
        <dbReference type="Proteomes" id="UP000321638"/>
    </source>
</evidence>
<dbReference type="Gene3D" id="1.10.10.60">
    <property type="entry name" value="Homeodomain-like"/>
    <property type="match status" value="1"/>
</dbReference>
<reference evidence="7 8" key="1">
    <citation type="submission" date="2019-06" db="EMBL/GenBank/DDBJ databases">
        <title>New taxonomy in bacterial strain CC-CFT640, isolated from vineyard.</title>
        <authorList>
            <person name="Lin S.-Y."/>
            <person name="Tsai C.-F."/>
            <person name="Young C.-C."/>
        </authorList>
    </citation>
    <scope>NUCLEOTIDE SEQUENCE [LARGE SCALE GENOMIC DNA]</scope>
    <source>
        <strain evidence="7 8">CC-CFT640</strain>
    </source>
</reference>
<dbReference type="PRINTS" id="PR00455">
    <property type="entry name" value="HTHTETR"/>
</dbReference>
<evidence type="ECO:0000259" key="6">
    <source>
        <dbReference type="PROSITE" id="PS50977"/>
    </source>
</evidence>
<dbReference type="InterPro" id="IPR003736">
    <property type="entry name" value="PAAI_dom"/>
</dbReference>
<dbReference type="PROSITE" id="PS50977">
    <property type="entry name" value="HTH_TETR_2"/>
    <property type="match status" value="1"/>
</dbReference>
<dbReference type="SUPFAM" id="SSF54637">
    <property type="entry name" value="Thioesterase/thiol ester dehydrase-isomerase"/>
    <property type="match status" value="1"/>
</dbReference>
<dbReference type="InterPro" id="IPR036271">
    <property type="entry name" value="Tet_transcr_reg_TetR-rel_C_sf"/>
</dbReference>
<dbReference type="Proteomes" id="UP000321638">
    <property type="component" value="Unassembled WGS sequence"/>
</dbReference>
<evidence type="ECO:0000256" key="5">
    <source>
        <dbReference type="PROSITE-ProRule" id="PRU00335"/>
    </source>
</evidence>
<accession>A0A5C8P7Y9</accession>
<dbReference type="GO" id="GO:0003700">
    <property type="term" value="F:DNA-binding transcription factor activity"/>
    <property type="evidence" value="ECO:0007669"/>
    <property type="project" value="TreeGrafter"/>
</dbReference>
<dbReference type="InterPro" id="IPR050109">
    <property type="entry name" value="HTH-type_TetR-like_transc_reg"/>
</dbReference>
<dbReference type="PANTHER" id="PTHR30055:SF234">
    <property type="entry name" value="HTH-TYPE TRANSCRIPTIONAL REGULATOR BETI"/>
    <property type="match status" value="1"/>
</dbReference>